<dbReference type="PROSITE" id="PS50157">
    <property type="entry name" value="ZINC_FINGER_C2H2_2"/>
    <property type="match status" value="17"/>
</dbReference>
<dbReference type="FunFam" id="3.30.160.60:FF:001370">
    <property type="entry name" value="Zinc finger protein"/>
    <property type="match status" value="1"/>
</dbReference>
<evidence type="ECO:0000256" key="8">
    <source>
        <dbReference type="ARBA" id="ARBA00023125"/>
    </source>
</evidence>
<dbReference type="GO" id="GO:0005634">
    <property type="term" value="C:nucleus"/>
    <property type="evidence" value="ECO:0007669"/>
    <property type="project" value="UniProtKB-SubCell"/>
</dbReference>
<dbReference type="SMART" id="SM00355">
    <property type="entry name" value="ZnF_C2H2"/>
    <property type="match status" value="24"/>
</dbReference>
<gene>
    <name evidence="14" type="ORF">PHET_02055</name>
</gene>
<feature type="region of interest" description="Disordered" evidence="12">
    <location>
        <begin position="582"/>
        <end position="606"/>
    </location>
</feature>
<dbReference type="FunFam" id="3.30.160.60:FF:000100">
    <property type="entry name" value="Zinc finger 45-like"/>
    <property type="match status" value="1"/>
</dbReference>
<dbReference type="Pfam" id="PF00096">
    <property type="entry name" value="zf-C2H2"/>
    <property type="match status" value="5"/>
</dbReference>
<comment type="subcellular location">
    <subcellularLocation>
        <location evidence="1">Nucleus</location>
    </subcellularLocation>
</comment>
<keyword evidence="7" id="KW-0805">Transcription regulation</keyword>
<feature type="compositionally biased region" description="Polar residues" evidence="12">
    <location>
        <begin position="384"/>
        <end position="399"/>
    </location>
</feature>
<evidence type="ECO:0000256" key="12">
    <source>
        <dbReference type="SAM" id="MobiDB-lite"/>
    </source>
</evidence>
<feature type="domain" description="C2H2-type" evidence="13">
    <location>
        <begin position="165"/>
        <end position="192"/>
    </location>
</feature>
<feature type="domain" description="C2H2-type" evidence="13">
    <location>
        <begin position="193"/>
        <end position="221"/>
    </location>
</feature>
<dbReference type="PANTHER" id="PTHR24376">
    <property type="entry name" value="ZINC FINGER PROTEIN"/>
    <property type="match status" value="1"/>
</dbReference>
<evidence type="ECO:0000259" key="13">
    <source>
        <dbReference type="PROSITE" id="PS50157"/>
    </source>
</evidence>
<feature type="domain" description="C2H2-type" evidence="13">
    <location>
        <begin position="613"/>
        <end position="640"/>
    </location>
</feature>
<dbReference type="InterPro" id="IPR036236">
    <property type="entry name" value="Znf_C2H2_sf"/>
</dbReference>
<evidence type="ECO:0000256" key="11">
    <source>
        <dbReference type="PROSITE-ProRule" id="PRU00042"/>
    </source>
</evidence>
<proteinExistence type="inferred from homology"/>
<dbReference type="OrthoDB" id="9439254at2759"/>
<feature type="domain" description="C2H2-type" evidence="13">
    <location>
        <begin position="1100"/>
        <end position="1127"/>
    </location>
</feature>
<keyword evidence="4" id="KW-0677">Repeat</keyword>
<dbReference type="Proteomes" id="UP000748531">
    <property type="component" value="Unassembled WGS sequence"/>
</dbReference>
<comment type="caution">
    <text evidence="14">The sequence shown here is derived from an EMBL/GenBank/DDBJ whole genome shotgun (WGS) entry which is preliminary data.</text>
</comment>
<dbReference type="PANTHER" id="PTHR24376:SF235">
    <property type="entry name" value="C2H2-TYPE DOMAIN-CONTAINING PROTEIN"/>
    <property type="match status" value="1"/>
</dbReference>
<feature type="domain" description="C2H2-type" evidence="13">
    <location>
        <begin position="744"/>
        <end position="772"/>
    </location>
</feature>
<keyword evidence="3" id="KW-0479">Metal-binding</keyword>
<evidence type="ECO:0000256" key="4">
    <source>
        <dbReference type="ARBA" id="ARBA00022737"/>
    </source>
</evidence>
<feature type="compositionally biased region" description="Low complexity" evidence="12">
    <location>
        <begin position="583"/>
        <end position="598"/>
    </location>
</feature>
<comment type="similarity">
    <text evidence="2">Belongs to the krueppel C2H2-type zinc-finger protein family.</text>
</comment>
<dbReference type="FunFam" id="3.30.160.60:FF:000446">
    <property type="entry name" value="Zinc finger protein"/>
    <property type="match status" value="1"/>
</dbReference>
<evidence type="ECO:0000256" key="5">
    <source>
        <dbReference type="ARBA" id="ARBA00022771"/>
    </source>
</evidence>
<feature type="region of interest" description="Disordered" evidence="12">
    <location>
        <begin position="381"/>
        <end position="407"/>
    </location>
</feature>
<feature type="domain" description="C2H2-type" evidence="13">
    <location>
        <begin position="1070"/>
        <end position="1098"/>
    </location>
</feature>
<evidence type="ECO:0000313" key="14">
    <source>
        <dbReference type="EMBL" id="KAF5404555.1"/>
    </source>
</evidence>
<feature type="domain" description="C2H2-type" evidence="13">
    <location>
        <begin position="776"/>
        <end position="803"/>
    </location>
</feature>
<dbReference type="GO" id="GO:0008270">
    <property type="term" value="F:zinc ion binding"/>
    <property type="evidence" value="ECO:0007669"/>
    <property type="project" value="UniProtKB-KW"/>
</dbReference>
<evidence type="ECO:0000256" key="10">
    <source>
        <dbReference type="ARBA" id="ARBA00023242"/>
    </source>
</evidence>
<evidence type="ECO:0000256" key="3">
    <source>
        <dbReference type="ARBA" id="ARBA00022723"/>
    </source>
</evidence>
<feature type="domain" description="C2H2-type" evidence="13">
    <location>
        <begin position="1278"/>
        <end position="1305"/>
    </location>
</feature>
<evidence type="ECO:0000256" key="6">
    <source>
        <dbReference type="ARBA" id="ARBA00022833"/>
    </source>
</evidence>
<feature type="domain" description="C2H2-type" evidence="13">
    <location>
        <begin position="416"/>
        <end position="443"/>
    </location>
</feature>
<feature type="domain" description="C2H2-type" evidence="13">
    <location>
        <begin position="444"/>
        <end position="466"/>
    </location>
</feature>
<keyword evidence="9" id="KW-0804">Transcription</keyword>
<sequence length="1688" mass="190419">MTSRVPQYSKIYPLVPVESTENQFGNGYFIASEDGRNFSQVAPDLVKDLLSRMCYVYYVDEAISADQATEIIVSQQPMPVVLKSDSSINQLLVDSVTGQNIPCLPAESVPAKNSLLIHPAEPELIRSVDLDGVLLPAYNSLTDVPNTGSVNKRSSTSPKNKNSPRKCLICDKEFVGKKAYDMHWKNHEEDRPYKCSDCPATFNYPINLTVHLALDHACKPPYTCPVCTTTCSRLSAFKSHLLLHQLDDVLICPLCQCSFRSKCLLDAHSKVDHMDSDKQVTHQYRCRICQTVLLTMGKLQQHYRLCHPSDWKKNPNNSTLLGYSLPEVPPLSTTDITTYQPKPVEGKQRKSKLRARAFLSEVIPREKSKAKDAEYNSLIRHSPKSSLEQIPSSKSSRQMASRGRKCRSRKCPRRAHECAVCRKAFTKLALVRRHMSKHTNEKPFECLICHLRFTQRSSAKSHMALHDTSIVRPHCDLCNRRFASTESFTLHMKTRHKTTPFELIDTHQWAVKPLTDRSLLEGPEECSATSQLFTVPDRDNAVAFASMPVYSEISGTGFSLESGIALTTPHIVVELDCRREYDQQQTQQPKEQAHQQQQSEPSHLSETEVTRPFRCFVCQKSFSLSNTLSVHMLRHSKEPLPYPCLLCPRRFASLAHQKYHIRTHPSRDLRLRARAIRLHNRKIHRFPVGPLRWDHTQKQFVNTKRSSRIRNKLHNCPECTRSFAHLIHLRHHVRQRHRPDEAPFVCEQCPKRFVNEKRLKRHKELAHVAGTTIRKSRCSICFRSFVFSSSLKRHMAMHSDEKRYKCPFCSQMFKFHASSVKHMQTHISQSGFQTPLAFKGPPHDHIVDLDQYYGELNPVHSQIDRGSCPAVTPAQHLDTFCPENYGFDPEIMILTETYSNSVVQNKHGGTGNCDLYSFTSRIPSNPDNSLRNPRLSYQQSDFTSFKPIDRLVADVSQHQQFSAHQIQSCPSDLRDKDAIVPNAVHSLSQSLTPVIQHSVSLPENLIEPVSLGKPAPTTSLCSKSAFVGVANHFSICSASREEIHLPESYPVEACAENVLPTTRTSQPFLFGCGLCHASFHVPAELLAHVQTTHARRPKPFRCEKCLFAFASETLLLAHERGHSPDSSDQVNKCPSCPRATFSNKSALSRHILLCHPLPTPDRFRCTHCDARFRMLCSLKAHIANLTQADAPKNTELFQTDKVRNVVASNPARGRKLNVPQTSQDSQSNVLELSEVQNCPIQNTNCTEQSQTVQVVDPVIVRASDSISIPANQLTLRTYTCPVCERHFSLRTDLKRHLCTHSGVRPYPCDLCSRQFIRYCQLQKHIQRAHNVDKPLTPCDQSNPTKDACTGFSVRKDVEVSNPDVFGTLFEQLEQTNESIPPCPSSALPSRVAANEQDQEHTGLFKEVIGLYSEVSSNTHEHAYLQNQLSCAQNVPVPANSPIGPLFASLPGTTQVQVFVQSEQPNAPTSSADWQSDVLQSSQYYVCDGTTGPVNLPSETSERVTDNVSAVEQADMTLFCRDPNPVCSVQSKLMPDPAGSETVESPCLEVLSCPTCAGEFPDEDALLQHVCANTPMQFLDTQLSKDFPRVCEISSSKVHSQPTKLGRLYRCSTCAKYFTRLTSLRRHEYGHTNQRPHVCETCGMGFAQSFVLQCHARIHTGEKPHACQKCGRTFRQKSNMLRHFRLVHR</sequence>
<dbReference type="EMBL" id="LUCH01000680">
    <property type="protein sequence ID" value="KAF5404555.1"/>
    <property type="molecule type" value="Genomic_DNA"/>
</dbReference>
<evidence type="ECO:0000256" key="7">
    <source>
        <dbReference type="ARBA" id="ARBA00023015"/>
    </source>
</evidence>
<dbReference type="GO" id="GO:0005694">
    <property type="term" value="C:chromosome"/>
    <property type="evidence" value="ECO:0007669"/>
    <property type="project" value="UniProtKB-ARBA"/>
</dbReference>
<evidence type="ECO:0000256" key="1">
    <source>
        <dbReference type="ARBA" id="ARBA00004123"/>
    </source>
</evidence>
<name>A0A8J4T4W7_9TREM</name>
<evidence type="ECO:0000256" key="2">
    <source>
        <dbReference type="ARBA" id="ARBA00006991"/>
    </source>
</evidence>
<dbReference type="InterPro" id="IPR013087">
    <property type="entry name" value="Znf_C2H2_type"/>
</dbReference>
<dbReference type="FunFam" id="3.30.160.60:FF:001732">
    <property type="entry name" value="Zgc:162936"/>
    <property type="match status" value="1"/>
</dbReference>
<feature type="domain" description="C2H2-type" evidence="13">
    <location>
        <begin position="804"/>
        <end position="831"/>
    </location>
</feature>
<dbReference type="GO" id="GO:0001228">
    <property type="term" value="F:DNA-binding transcription activator activity, RNA polymerase II-specific"/>
    <property type="evidence" value="ECO:0007669"/>
    <property type="project" value="TreeGrafter"/>
</dbReference>
<reference evidence="14" key="1">
    <citation type="submission" date="2019-05" db="EMBL/GenBank/DDBJ databases">
        <title>Annotation for the trematode Paragonimus heterotremus.</title>
        <authorList>
            <person name="Choi Y.-J."/>
        </authorList>
    </citation>
    <scope>NUCLEOTIDE SEQUENCE</scope>
    <source>
        <strain evidence="14">LC</strain>
    </source>
</reference>
<feature type="domain" description="C2H2-type" evidence="13">
    <location>
        <begin position="714"/>
        <end position="742"/>
    </location>
</feature>
<feature type="domain" description="C2H2-type" evidence="13">
    <location>
        <begin position="642"/>
        <end position="669"/>
    </location>
</feature>
<feature type="domain" description="C2H2-type" evidence="13">
    <location>
        <begin position="1664"/>
        <end position="1688"/>
    </location>
</feature>
<feature type="domain" description="C2H2-type" evidence="13">
    <location>
        <begin position="1608"/>
        <end position="1635"/>
    </location>
</feature>
<dbReference type="GO" id="GO:0000978">
    <property type="term" value="F:RNA polymerase II cis-regulatory region sequence-specific DNA binding"/>
    <property type="evidence" value="ECO:0007669"/>
    <property type="project" value="TreeGrafter"/>
</dbReference>
<dbReference type="PROSITE" id="PS00028">
    <property type="entry name" value="ZINC_FINGER_C2H2_1"/>
    <property type="match status" value="21"/>
</dbReference>
<evidence type="ECO:0000313" key="15">
    <source>
        <dbReference type="Proteomes" id="UP000748531"/>
    </source>
</evidence>
<dbReference type="Gene3D" id="3.30.160.60">
    <property type="entry name" value="Classic Zinc Finger"/>
    <property type="match status" value="14"/>
</dbReference>
<protein>
    <recommendedName>
        <fullName evidence="13">C2H2-type domain-containing protein</fullName>
    </recommendedName>
</protein>
<feature type="domain" description="C2H2-type" evidence="13">
    <location>
        <begin position="1306"/>
        <end position="1334"/>
    </location>
</feature>
<evidence type="ECO:0000256" key="9">
    <source>
        <dbReference type="ARBA" id="ARBA00023163"/>
    </source>
</evidence>
<keyword evidence="8" id="KW-0238">DNA-binding</keyword>
<keyword evidence="5 11" id="KW-0863">Zinc-finger</keyword>
<dbReference type="SUPFAM" id="SSF57667">
    <property type="entry name" value="beta-beta-alpha zinc fingers"/>
    <property type="match status" value="10"/>
</dbReference>
<keyword evidence="6" id="KW-0862">Zinc</keyword>
<keyword evidence="15" id="KW-1185">Reference proteome</keyword>
<feature type="domain" description="C2H2-type" evidence="13">
    <location>
        <begin position="1636"/>
        <end position="1663"/>
    </location>
</feature>
<accession>A0A8J4T4W7</accession>
<organism evidence="14 15">
    <name type="scientific">Paragonimus heterotremus</name>
    <dbReference type="NCBI Taxonomy" id="100268"/>
    <lineage>
        <taxon>Eukaryota</taxon>
        <taxon>Metazoa</taxon>
        <taxon>Spiralia</taxon>
        <taxon>Lophotrochozoa</taxon>
        <taxon>Platyhelminthes</taxon>
        <taxon>Trematoda</taxon>
        <taxon>Digenea</taxon>
        <taxon>Plagiorchiida</taxon>
        <taxon>Troglotremata</taxon>
        <taxon>Troglotrematidae</taxon>
        <taxon>Paragonimus</taxon>
    </lineage>
</organism>
<keyword evidence="10" id="KW-0539">Nucleus</keyword>